<dbReference type="EMBL" id="BGZK01000162">
    <property type="protein sequence ID" value="GBP24461.1"/>
    <property type="molecule type" value="Genomic_DNA"/>
</dbReference>
<gene>
    <name evidence="1" type="ORF">EVAR_20785_1</name>
</gene>
<proteinExistence type="predicted"/>
<evidence type="ECO:0000313" key="2">
    <source>
        <dbReference type="Proteomes" id="UP000299102"/>
    </source>
</evidence>
<dbReference type="Proteomes" id="UP000299102">
    <property type="component" value="Unassembled WGS sequence"/>
</dbReference>
<sequence>MARLDRYPLLCQKAGNALVTARGLPMSLSGGDYPLFDGSQSYRDYRLDRDYNYRDEGINIQSLELAIYQQQYIRYAKISSVDNFLIADSRIEYRIHVCMQNSRHSQNYGPTSRLTSLTSVASGRCAAQAHVGCVSF</sequence>
<evidence type="ECO:0000313" key="1">
    <source>
        <dbReference type="EMBL" id="GBP24461.1"/>
    </source>
</evidence>
<protein>
    <submittedName>
        <fullName evidence="1">Uncharacterized protein</fullName>
    </submittedName>
</protein>
<accession>A0A4C1UDD7</accession>
<organism evidence="1 2">
    <name type="scientific">Eumeta variegata</name>
    <name type="common">Bagworm moth</name>
    <name type="synonym">Eumeta japonica</name>
    <dbReference type="NCBI Taxonomy" id="151549"/>
    <lineage>
        <taxon>Eukaryota</taxon>
        <taxon>Metazoa</taxon>
        <taxon>Ecdysozoa</taxon>
        <taxon>Arthropoda</taxon>
        <taxon>Hexapoda</taxon>
        <taxon>Insecta</taxon>
        <taxon>Pterygota</taxon>
        <taxon>Neoptera</taxon>
        <taxon>Endopterygota</taxon>
        <taxon>Lepidoptera</taxon>
        <taxon>Glossata</taxon>
        <taxon>Ditrysia</taxon>
        <taxon>Tineoidea</taxon>
        <taxon>Psychidae</taxon>
        <taxon>Oiketicinae</taxon>
        <taxon>Eumeta</taxon>
    </lineage>
</organism>
<reference evidence="1 2" key="1">
    <citation type="journal article" date="2019" name="Commun. Biol.">
        <title>The bagworm genome reveals a unique fibroin gene that provides high tensile strength.</title>
        <authorList>
            <person name="Kono N."/>
            <person name="Nakamura H."/>
            <person name="Ohtoshi R."/>
            <person name="Tomita M."/>
            <person name="Numata K."/>
            <person name="Arakawa K."/>
        </authorList>
    </citation>
    <scope>NUCLEOTIDE SEQUENCE [LARGE SCALE GENOMIC DNA]</scope>
</reference>
<dbReference type="AlphaFoldDB" id="A0A4C1UDD7"/>
<keyword evidence="2" id="KW-1185">Reference proteome</keyword>
<comment type="caution">
    <text evidence="1">The sequence shown here is derived from an EMBL/GenBank/DDBJ whole genome shotgun (WGS) entry which is preliminary data.</text>
</comment>
<name>A0A4C1UDD7_EUMVA</name>